<dbReference type="Pfam" id="PF08334">
    <property type="entry name" value="T2SSG"/>
    <property type="match status" value="1"/>
</dbReference>
<keyword evidence="6" id="KW-0997">Cell inner membrane</keyword>
<dbReference type="GO" id="GO:0015628">
    <property type="term" value="P:protein secretion by the type II secretion system"/>
    <property type="evidence" value="ECO:0007669"/>
    <property type="project" value="InterPro"/>
</dbReference>
<dbReference type="GO" id="GO:0015627">
    <property type="term" value="C:type II protein secretion system complex"/>
    <property type="evidence" value="ECO:0007669"/>
    <property type="project" value="InterPro"/>
</dbReference>
<dbReference type="SUPFAM" id="SSF54523">
    <property type="entry name" value="Pili subunits"/>
    <property type="match status" value="1"/>
</dbReference>
<evidence type="ECO:0000256" key="1">
    <source>
        <dbReference type="ARBA" id="ARBA00004377"/>
    </source>
</evidence>
<feature type="domain" description="Type II secretion system protein GspG C-terminal" evidence="11">
    <location>
        <begin position="43"/>
        <end position="149"/>
    </location>
</feature>
<keyword evidence="5" id="KW-0488">Methylation</keyword>
<keyword evidence="8 10" id="KW-1133">Transmembrane helix</keyword>
<dbReference type="InterPro" id="IPR045584">
    <property type="entry name" value="Pilin-like"/>
</dbReference>
<dbReference type="PROSITE" id="PS00409">
    <property type="entry name" value="PROKAR_NTER_METHYL"/>
    <property type="match status" value="1"/>
</dbReference>
<reference evidence="12 13" key="1">
    <citation type="journal article" date="2013" name="Genome Announc.">
        <title>Complete Genome Sequence of Glaciecola psychrophila Strain 170T.</title>
        <authorList>
            <person name="Yin J."/>
            <person name="Chen J."/>
            <person name="Liu G."/>
            <person name="Yu Y."/>
            <person name="Song L."/>
            <person name="Wang X."/>
            <person name="Qu X."/>
        </authorList>
    </citation>
    <scope>NUCLEOTIDE SEQUENCE [LARGE SCALE GENOMIC DNA]</scope>
    <source>
        <strain evidence="12 13">170</strain>
    </source>
</reference>
<evidence type="ECO:0000256" key="8">
    <source>
        <dbReference type="ARBA" id="ARBA00022989"/>
    </source>
</evidence>
<dbReference type="Proteomes" id="UP000011864">
    <property type="component" value="Chromosome"/>
</dbReference>
<gene>
    <name evidence="12" type="ORF">C427_5481</name>
</gene>
<dbReference type="InterPro" id="IPR000983">
    <property type="entry name" value="Bac_GSPG_pilin"/>
</dbReference>
<comment type="subcellular location">
    <subcellularLocation>
        <location evidence="1">Cell inner membrane</location>
        <topology evidence="1">Single-pass membrane protein</topology>
    </subcellularLocation>
</comment>
<keyword evidence="13" id="KW-1185">Reference proteome</keyword>
<dbReference type="PANTHER" id="PTHR30093">
    <property type="entry name" value="GENERAL SECRETION PATHWAY PROTEIN G"/>
    <property type="match status" value="1"/>
</dbReference>
<dbReference type="PATRIC" id="fig|1129794.4.peg.5460"/>
<dbReference type="PANTHER" id="PTHR30093:SF44">
    <property type="entry name" value="TYPE II SECRETION SYSTEM CORE PROTEIN G"/>
    <property type="match status" value="1"/>
</dbReference>
<evidence type="ECO:0000256" key="3">
    <source>
        <dbReference type="ARBA" id="ARBA00020042"/>
    </source>
</evidence>
<dbReference type="KEGG" id="gps:C427_5481"/>
<dbReference type="Pfam" id="PF07963">
    <property type="entry name" value="N_methyl"/>
    <property type="match status" value="1"/>
</dbReference>
<accession>K7AY52</accession>
<keyword evidence="9 10" id="KW-0472">Membrane</keyword>
<evidence type="ECO:0000256" key="4">
    <source>
        <dbReference type="ARBA" id="ARBA00022475"/>
    </source>
</evidence>
<keyword evidence="4" id="KW-1003">Cell membrane</keyword>
<dbReference type="PRINTS" id="PR00813">
    <property type="entry name" value="BCTERIALGSPG"/>
</dbReference>
<proteinExistence type="inferred from homology"/>
<dbReference type="AlphaFoldDB" id="K7AY52"/>
<protein>
    <recommendedName>
        <fullName evidence="3">Type II secretion system core protein G</fullName>
    </recommendedName>
</protein>
<evidence type="ECO:0000313" key="13">
    <source>
        <dbReference type="Proteomes" id="UP000011864"/>
    </source>
</evidence>
<evidence type="ECO:0000256" key="9">
    <source>
        <dbReference type="ARBA" id="ARBA00023136"/>
    </source>
</evidence>
<evidence type="ECO:0000256" key="2">
    <source>
        <dbReference type="ARBA" id="ARBA00009984"/>
    </source>
</evidence>
<dbReference type="eggNOG" id="COG2165">
    <property type="taxonomic scope" value="Bacteria"/>
</dbReference>
<dbReference type="EMBL" id="CP003837">
    <property type="protein sequence ID" value="AGH47578.1"/>
    <property type="molecule type" value="Genomic_DNA"/>
</dbReference>
<evidence type="ECO:0000256" key="6">
    <source>
        <dbReference type="ARBA" id="ARBA00022519"/>
    </source>
</evidence>
<feature type="transmembrane region" description="Helical" evidence="10">
    <location>
        <begin position="21"/>
        <end position="45"/>
    </location>
</feature>
<dbReference type="OrthoDB" id="9795612at2"/>
<dbReference type="InterPro" id="IPR012902">
    <property type="entry name" value="N_methyl_site"/>
</dbReference>
<evidence type="ECO:0000256" key="7">
    <source>
        <dbReference type="ARBA" id="ARBA00022692"/>
    </source>
</evidence>
<evidence type="ECO:0000256" key="5">
    <source>
        <dbReference type="ARBA" id="ARBA00022481"/>
    </source>
</evidence>
<comment type="similarity">
    <text evidence="2">Belongs to the GSP G family.</text>
</comment>
<dbReference type="InterPro" id="IPR010054">
    <property type="entry name" value="Type2_sec_GspG"/>
</dbReference>
<dbReference type="GO" id="GO:0005886">
    <property type="term" value="C:plasma membrane"/>
    <property type="evidence" value="ECO:0007669"/>
    <property type="project" value="UniProtKB-SubCell"/>
</dbReference>
<organism evidence="12 13">
    <name type="scientific">Paraglaciecola psychrophila 170</name>
    <dbReference type="NCBI Taxonomy" id="1129794"/>
    <lineage>
        <taxon>Bacteria</taxon>
        <taxon>Pseudomonadati</taxon>
        <taxon>Pseudomonadota</taxon>
        <taxon>Gammaproteobacteria</taxon>
        <taxon>Alteromonadales</taxon>
        <taxon>Alteromonadaceae</taxon>
        <taxon>Paraglaciecola</taxon>
    </lineage>
</organism>
<dbReference type="RefSeq" id="WP_007642743.1">
    <property type="nucleotide sequence ID" value="NC_020514.1"/>
</dbReference>
<keyword evidence="7 10" id="KW-0812">Transmembrane</keyword>
<dbReference type="STRING" id="1129794.C427_5481"/>
<dbReference type="NCBIfam" id="TIGR01710">
    <property type="entry name" value="typeII_sec_gspG"/>
    <property type="match status" value="1"/>
</dbReference>
<evidence type="ECO:0000259" key="11">
    <source>
        <dbReference type="Pfam" id="PF08334"/>
    </source>
</evidence>
<dbReference type="InterPro" id="IPR013545">
    <property type="entry name" value="T2SS_protein-GspG_C"/>
</dbReference>
<sequence length="156" mass="17447">MKQRNFLNKNKHKNKHKNKGFTLIEVMVVLLIIGIMAGMIAPQILGNQEEAQIKTAAIDIQSLENALTQYKLSNNVFPTSEQGLEALVSEPTVDPIPRNYRANGYITRLPNDPWNNPYQLLSPGELGQIDIFSNGPDGEPGTEDDIGNWNLNDYLN</sequence>
<dbReference type="NCBIfam" id="TIGR02532">
    <property type="entry name" value="IV_pilin_GFxxxE"/>
    <property type="match status" value="1"/>
</dbReference>
<dbReference type="Gene3D" id="3.30.700.10">
    <property type="entry name" value="Glycoprotein, Type 4 Pilin"/>
    <property type="match status" value="1"/>
</dbReference>
<evidence type="ECO:0000256" key="10">
    <source>
        <dbReference type="SAM" id="Phobius"/>
    </source>
</evidence>
<evidence type="ECO:0000313" key="12">
    <source>
        <dbReference type="EMBL" id="AGH47578.1"/>
    </source>
</evidence>
<dbReference type="HOGENOM" id="CLU_091705_2_1_6"/>
<name>K7AY52_9ALTE</name>